<name>A0A7Z2T7I7_9VIBR</name>
<feature type="compositionally biased region" description="Basic and acidic residues" evidence="1">
    <location>
        <begin position="54"/>
        <end position="64"/>
    </location>
</feature>
<dbReference type="Proteomes" id="UP000464262">
    <property type="component" value="Chromosome 2"/>
</dbReference>
<gene>
    <name evidence="2" type="ORF">GT360_19265</name>
</gene>
<reference evidence="2 3" key="1">
    <citation type="submission" date="2020-01" db="EMBL/GenBank/DDBJ databases">
        <title>Whole genome and functional gene identification of agarase of Vibrio HN897.</title>
        <authorList>
            <person name="Liu Y."/>
            <person name="Zhao Z."/>
        </authorList>
    </citation>
    <scope>NUCLEOTIDE SEQUENCE [LARGE SCALE GENOMIC DNA]</scope>
    <source>
        <strain evidence="2 3">HN897</strain>
    </source>
</reference>
<feature type="region of interest" description="Disordered" evidence="1">
    <location>
        <begin position="1"/>
        <end position="49"/>
    </location>
</feature>
<evidence type="ECO:0000256" key="1">
    <source>
        <dbReference type="SAM" id="MobiDB-lite"/>
    </source>
</evidence>
<feature type="compositionally biased region" description="Basic and acidic residues" evidence="1">
    <location>
        <begin position="12"/>
        <end position="22"/>
    </location>
</feature>
<sequence length="197" mass="22170">MATSFISRWSKRKIEESQHDEDSATTGLETSEGDTVELEQSPLIDDEPQPAFEAVKEDESNLKEESDEPVEEMSVANLLVSEASESIKKAALRKLFLSEEFNVRDGLDDYDDDYSNLQTLSEGVAEKLRDWVNDTDDELEQETQDSQDPTDESSSEVESIERIESAQEDASNTLESDSECGLDAEDIEVRQNIPHEK</sequence>
<dbReference type="EMBL" id="CP047476">
    <property type="protein sequence ID" value="QIA65666.1"/>
    <property type="molecule type" value="Genomic_DNA"/>
</dbReference>
<organism evidence="2 3">
    <name type="scientific">Vibrio astriarenae</name>
    <dbReference type="NCBI Taxonomy" id="1481923"/>
    <lineage>
        <taxon>Bacteria</taxon>
        <taxon>Pseudomonadati</taxon>
        <taxon>Pseudomonadota</taxon>
        <taxon>Gammaproteobacteria</taxon>
        <taxon>Vibrionales</taxon>
        <taxon>Vibrionaceae</taxon>
        <taxon>Vibrio</taxon>
    </lineage>
</organism>
<feature type="region of interest" description="Disordered" evidence="1">
    <location>
        <begin position="131"/>
        <end position="197"/>
    </location>
</feature>
<feature type="compositionally biased region" description="Basic and acidic residues" evidence="1">
    <location>
        <begin position="187"/>
        <end position="197"/>
    </location>
</feature>
<evidence type="ECO:0000313" key="3">
    <source>
        <dbReference type="Proteomes" id="UP000464262"/>
    </source>
</evidence>
<feature type="compositionally biased region" description="Acidic residues" evidence="1">
    <location>
        <begin position="133"/>
        <end position="155"/>
    </location>
</feature>
<accession>A0A7Z2T7I7</accession>
<dbReference type="InterPro" id="IPR021735">
    <property type="entry name" value="DUF3306"/>
</dbReference>
<keyword evidence="3" id="KW-1185">Reference proteome</keyword>
<proteinExistence type="predicted"/>
<dbReference type="RefSeq" id="WP_164650565.1">
    <property type="nucleotide sequence ID" value="NZ_CP047476.1"/>
</dbReference>
<feature type="region of interest" description="Disordered" evidence="1">
    <location>
        <begin position="54"/>
        <end position="73"/>
    </location>
</feature>
<feature type="compositionally biased region" description="Acidic residues" evidence="1">
    <location>
        <begin position="176"/>
        <end position="186"/>
    </location>
</feature>
<dbReference type="Pfam" id="PF11748">
    <property type="entry name" value="DUF3306"/>
    <property type="match status" value="1"/>
</dbReference>
<dbReference type="KEGG" id="vas:GT360_19265"/>
<dbReference type="AlphaFoldDB" id="A0A7Z2T7I7"/>
<protein>
    <submittedName>
        <fullName evidence="2">DUF3306 domain-containing protein</fullName>
    </submittedName>
</protein>
<evidence type="ECO:0000313" key="2">
    <source>
        <dbReference type="EMBL" id="QIA65666.1"/>
    </source>
</evidence>